<dbReference type="Proteomes" id="UP000198914">
    <property type="component" value="Unassembled WGS sequence"/>
</dbReference>
<proteinExistence type="predicted"/>
<dbReference type="PANTHER" id="PTHR41521:SF4">
    <property type="entry name" value="BLR0684 PROTEIN"/>
    <property type="match status" value="1"/>
</dbReference>
<sequence>MTALMISTITVTDPLKFQDYMRRTQEVARPFGAEMMYRGKHSATLAGGPSHGEMVVVVSFPDLETLKRWNASPEYQELVALRDSSSVQTMTAYGPMD</sequence>
<reference evidence="3" key="1">
    <citation type="submission" date="2016-10" db="EMBL/GenBank/DDBJ databases">
        <authorList>
            <person name="Varghese N."/>
            <person name="Submissions S."/>
        </authorList>
    </citation>
    <scope>NUCLEOTIDE SEQUENCE [LARGE SCALE GENOMIC DNA]</scope>
    <source>
        <strain evidence="3">DSM 100420</strain>
    </source>
</reference>
<dbReference type="InterPro" id="IPR011008">
    <property type="entry name" value="Dimeric_a/b-barrel"/>
</dbReference>
<dbReference type="SUPFAM" id="SSF54909">
    <property type="entry name" value="Dimeric alpha+beta barrel"/>
    <property type="match status" value="1"/>
</dbReference>
<accession>A0A1H3MSY7</accession>
<dbReference type="Pfam" id="PF07045">
    <property type="entry name" value="DUF1330"/>
    <property type="match status" value="1"/>
</dbReference>
<keyword evidence="3" id="KW-1185">Reference proteome</keyword>
<evidence type="ECO:0000313" key="3">
    <source>
        <dbReference type="Proteomes" id="UP000198914"/>
    </source>
</evidence>
<evidence type="ECO:0000313" key="2">
    <source>
        <dbReference type="EMBL" id="SDY79560.1"/>
    </source>
</evidence>
<gene>
    <name evidence="2" type="ORF">SAMN05444004_103158</name>
</gene>
<name>A0A1H3MSY7_9RHOB</name>
<protein>
    <submittedName>
        <fullName evidence="2">Uncharacterized conserved protein, DUF1330 family</fullName>
    </submittedName>
</protein>
<dbReference type="STRING" id="1244108.SAMN05444004_103158"/>
<organism evidence="2 3">
    <name type="scientific">Jannaschia faecimaris</name>
    <dbReference type="NCBI Taxonomy" id="1244108"/>
    <lineage>
        <taxon>Bacteria</taxon>
        <taxon>Pseudomonadati</taxon>
        <taxon>Pseudomonadota</taxon>
        <taxon>Alphaproteobacteria</taxon>
        <taxon>Rhodobacterales</taxon>
        <taxon>Roseobacteraceae</taxon>
        <taxon>Jannaschia</taxon>
    </lineage>
</organism>
<feature type="domain" description="DUF1330" evidence="1">
    <location>
        <begin position="2"/>
        <end position="91"/>
    </location>
</feature>
<dbReference type="EMBL" id="FNPX01000003">
    <property type="protein sequence ID" value="SDY79560.1"/>
    <property type="molecule type" value="Genomic_DNA"/>
</dbReference>
<dbReference type="AlphaFoldDB" id="A0A1H3MSY7"/>
<dbReference type="Gene3D" id="3.30.70.100">
    <property type="match status" value="1"/>
</dbReference>
<evidence type="ECO:0000259" key="1">
    <source>
        <dbReference type="Pfam" id="PF07045"/>
    </source>
</evidence>
<dbReference type="PANTHER" id="PTHR41521">
    <property type="match status" value="1"/>
</dbReference>
<dbReference type="InterPro" id="IPR010753">
    <property type="entry name" value="DUF1330"/>
</dbReference>